<keyword evidence="2" id="KW-1185">Reference proteome</keyword>
<dbReference type="EMBL" id="BGPR01108782">
    <property type="protein sequence ID" value="GBM83853.1"/>
    <property type="molecule type" value="Genomic_DNA"/>
</dbReference>
<organism evidence="1 2">
    <name type="scientific">Araneus ventricosus</name>
    <name type="common">Orbweaver spider</name>
    <name type="synonym">Epeira ventricosa</name>
    <dbReference type="NCBI Taxonomy" id="182803"/>
    <lineage>
        <taxon>Eukaryota</taxon>
        <taxon>Metazoa</taxon>
        <taxon>Ecdysozoa</taxon>
        <taxon>Arthropoda</taxon>
        <taxon>Chelicerata</taxon>
        <taxon>Arachnida</taxon>
        <taxon>Araneae</taxon>
        <taxon>Araneomorphae</taxon>
        <taxon>Entelegynae</taxon>
        <taxon>Araneoidea</taxon>
        <taxon>Araneidae</taxon>
        <taxon>Araneus</taxon>
    </lineage>
</organism>
<name>A0A4Y2J0Z3_ARAVE</name>
<protein>
    <submittedName>
        <fullName evidence="1">Uncharacterized protein</fullName>
    </submittedName>
</protein>
<reference evidence="1 2" key="1">
    <citation type="journal article" date="2019" name="Sci. Rep.">
        <title>Orb-weaving spider Araneus ventricosus genome elucidates the spidroin gene catalogue.</title>
        <authorList>
            <person name="Kono N."/>
            <person name="Nakamura H."/>
            <person name="Ohtoshi R."/>
            <person name="Moran D.A.P."/>
            <person name="Shinohara A."/>
            <person name="Yoshida Y."/>
            <person name="Fujiwara M."/>
            <person name="Mori M."/>
            <person name="Tomita M."/>
            <person name="Arakawa K."/>
        </authorList>
    </citation>
    <scope>NUCLEOTIDE SEQUENCE [LARGE SCALE GENOMIC DNA]</scope>
</reference>
<proteinExistence type="predicted"/>
<accession>A0A4Y2J0Z3</accession>
<evidence type="ECO:0000313" key="2">
    <source>
        <dbReference type="Proteomes" id="UP000499080"/>
    </source>
</evidence>
<sequence length="50" mass="5645">DESWNNIKLKEGMTVLLMGTKEELPQEPVTKTVFMEDMSDQELASAVCDL</sequence>
<dbReference type="Proteomes" id="UP000499080">
    <property type="component" value="Unassembled WGS sequence"/>
</dbReference>
<dbReference type="OrthoDB" id="333239at2759"/>
<evidence type="ECO:0000313" key="1">
    <source>
        <dbReference type="EMBL" id="GBM83853.1"/>
    </source>
</evidence>
<gene>
    <name evidence="1" type="ORF">AVEN_252127_1</name>
</gene>
<dbReference type="AlphaFoldDB" id="A0A4Y2J0Z3"/>
<comment type="caution">
    <text evidence="1">The sequence shown here is derived from an EMBL/GenBank/DDBJ whole genome shotgun (WGS) entry which is preliminary data.</text>
</comment>
<feature type="non-terminal residue" evidence="1">
    <location>
        <position position="1"/>
    </location>
</feature>